<keyword evidence="2" id="KW-1185">Reference proteome</keyword>
<sequence length="108" mass="11159">MRGGEMQSMSERKPCVVDEGGHKVPVLQEMKAPLPHVLPVTWGLQPVTKGNLASSGGSKHATTASAPITGLLSLPSVCSRAAPLLHSPQAIEYVTSAMGLGAQGHRAP</sequence>
<organism evidence="1 2">
    <name type="scientific">Pleuronectes platessa</name>
    <name type="common">European plaice</name>
    <dbReference type="NCBI Taxonomy" id="8262"/>
    <lineage>
        <taxon>Eukaryota</taxon>
        <taxon>Metazoa</taxon>
        <taxon>Chordata</taxon>
        <taxon>Craniata</taxon>
        <taxon>Vertebrata</taxon>
        <taxon>Euteleostomi</taxon>
        <taxon>Actinopterygii</taxon>
        <taxon>Neopterygii</taxon>
        <taxon>Teleostei</taxon>
        <taxon>Neoteleostei</taxon>
        <taxon>Acanthomorphata</taxon>
        <taxon>Carangaria</taxon>
        <taxon>Pleuronectiformes</taxon>
        <taxon>Pleuronectoidei</taxon>
        <taxon>Pleuronectidae</taxon>
        <taxon>Pleuronectes</taxon>
    </lineage>
</organism>
<dbReference type="EMBL" id="CADEAL010004491">
    <property type="protein sequence ID" value="CAB1460721.1"/>
    <property type="molecule type" value="Genomic_DNA"/>
</dbReference>
<comment type="caution">
    <text evidence="1">The sequence shown here is derived from an EMBL/GenBank/DDBJ whole genome shotgun (WGS) entry which is preliminary data.</text>
</comment>
<dbReference type="AlphaFoldDB" id="A0A9N7W536"/>
<dbReference type="Proteomes" id="UP001153269">
    <property type="component" value="Unassembled WGS sequence"/>
</dbReference>
<reference evidence="1" key="1">
    <citation type="submission" date="2020-03" db="EMBL/GenBank/DDBJ databases">
        <authorList>
            <person name="Weist P."/>
        </authorList>
    </citation>
    <scope>NUCLEOTIDE SEQUENCE</scope>
</reference>
<proteinExistence type="predicted"/>
<name>A0A9N7W536_PLEPL</name>
<accession>A0A9N7W536</accession>
<gene>
    <name evidence="1" type="ORF">PLEPLA_LOCUS48593</name>
</gene>
<evidence type="ECO:0000313" key="1">
    <source>
        <dbReference type="EMBL" id="CAB1460721.1"/>
    </source>
</evidence>
<protein>
    <submittedName>
        <fullName evidence="1">Uncharacterized protein</fullName>
    </submittedName>
</protein>
<evidence type="ECO:0000313" key="2">
    <source>
        <dbReference type="Proteomes" id="UP001153269"/>
    </source>
</evidence>